<name>F0ZX88_DICPU</name>
<dbReference type="InterPro" id="IPR000219">
    <property type="entry name" value="DH_dom"/>
</dbReference>
<dbReference type="eggNOG" id="KOG4424">
    <property type="taxonomic scope" value="Eukaryota"/>
</dbReference>
<dbReference type="Pfam" id="PF05804">
    <property type="entry name" value="KAP"/>
    <property type="match status" value="1"/>
</dbReference>
<gene>
    <name evidence="5" type="ORF">DICPUDRAFT_39928</name>
</gene>
<dbReference type="AlphaFoldDB" id="F0ZX88"/>
<feature type="domain" description="DH" evidence="4">
    <location>
        <begin position="549"/>
        <end position="737"/>
    </location>
</feature>
<dbReference type="OMA" id="VFRINCE"/>
<dbReference type="OrthoDB" id="10256089at2759"/>
<evidence type="ECO:0000313" key="5">
    <source>
        <dbReference type="EMBL" id="EGC31432.1"/>
    </source>
</evidence>
<dbReference type="Gene3D" id="1.20.900.10">
    <property type="entry name" value="Dbl homology (DH) domain"/>
    <property type="match status" value="1"/>
</dbReference>
<dbReference type="PANTHER" id="PTHR12673:SF248">
    <property type="entry name" value="PLECKSTRIN DOMAIN-CONTAINING PROTEIN"/>
    <property type="match status" value="1"/>
</dbReference>
<dbReference type="InterPro" id="IPR001849">
    <property type="entry name" value="PH_domain"/>
</dbReference>
<dbReference type="Pfam" id="PF00169">
    <property type="entry name" value="PH"/>
    <property type="match status" value="1"/>
</dbReference>
<organism evidence="5 6">
    <name type="scientific">Dictyostelium purpureum</name>
    <name type="common">Slime mold</name>
    <dbReference type="NCBI Taxonomy" id="5786"/>
    <lineage>
        <taxon>Eukaryota</taxon>
        <taxon>Amoebozoa</taxon>
        <taxon>Evosea</taxon>
        <taxon>Eumycetozoa</taxon>
        <taxon>Dictyostelia</taxon>
        <taxon>Dictyosteliales</taxon>
        <taxon>Dictyosteliaceae</taxon>
        <taxon>Dictyostelium</taxon>
    </lineage>
</organism>
<feature type="repeat" description="ARM" evidence="1">
    <location>
        <begin position="216"/>
        <end position="260"/>
    </location>
</feature>
<dbReference type="GeneID" id="10505786"/>
<dbReference type="SMART" id="SM00325">
    <property type="entry name" value="RhoGEF"/>
    <property type="match status" value="1"/>
</dbReference>
<evidence type="ECO:0000259" key="4">
    <source>
        <dbReference type="PROSITE" id="PS50010"/>
    </source>
</evidence>
<dbReference type="GO" id="GO:0005737">
    <property type="term" value="C:cytoplasm"/>
    <property type="evidence" value="ECO:0000318"/>
    <property type="project" value="GO_Central"/>
</dbReference>
<dbReference type="InterPro" id="IPR051092">
    <property type="entry name" value="FYVE_RhoGEF_PH"/>
</dbReference>
<dbReference type="EMBL" id="GL871254">
    <property type="protein sequence ID" value="EGC31432.1"/>
    <property type="molecule type" value="Genomic_DNA"/>
</dbReference>
<dbReference type="Gene3D" id="2.30.29.30">
    <property type="entry name" value="Pleckstrin-homology domain (PH domain)/Phosphotyrosine-binding domain (PTB)"/>
    <property type="match status" value="1"/>
</dbReference>
<dbReference type="InterPro" id="IPR016024">
    <property type="entry name" value="ARM-type_fold"/>
</dbReference>
<sequence length="1005" mass="113244">MEKIRNTVERLSSIDVSIQENCLRILINISTDDQYHKIILDLVGIKKFKELLQSHNEVIQMLSTWLLSHLSFRFENSEVILKSDLIPVIKKLLLSENEDIVEKALWLMRNLTINGNHSHLLIEYGIVDSLVDFLDKSNYHLIILASEPLRNLLHKDTCGEYLDNQKVFCHKKSTDKIKKLLTSGYPTNQLIMSLITLIHVLSIYHPLIRRIVAVSGVLNQLISYLSSPSAPLEIKKKVIIILINLSLTEETERAILSVGAIMPLVDIVVSISSSVELKSLCVSCLANLTSNPDIRRVLRSNYLIDGLSELLKEKSSHTSQLLESISLLIANLCIDEICRFKISQSDCDRALSELIDYPHLQVRERITNALENIRVPISFETLNELADIEDMSDLEDPSGSLSGFSSSSSPFGGFSSSPLNQKGSILRISRSISPVNNLLFNNNNNNNNISNSNSNSSNNLMASPTSFSPKSPTPITQSPSNSNTQLQQQSLPQSPLSLQSSQQQQQSLPQSPIRSPEQSQQQLQPPSEILTINSMIPPPMQDDPNKIFRRGRIIKEIIDTEQAYVHALSVCIRVYYNPLVVSPTVPPILPLDLVEVIYSNIDKVFRINCEFLKKLRGMSDKKDVLELAQALQWYWDQPSTIPEYRTYINGFNRAMDTVHENRAKLPKFKEFLEKCQFSEQCKSETIDSYLIRPVQRIPRYILLLSDLLVHTVDMLERNAIEEVLRRTKLITDQLNESKRKAENLAKTVLLQEKVVGLTEILISGYSNKDINGGGGGSNHGSSNSLLSNSKDNNTSTYGSASNGNGSGGSSLTSSTNSNYGSSGGGVSNNNNNHYHNHNNNHNNHHSISLTTGLNNNNGNVNNNNNNINNNFLLNSNNLIPASRYLVKDGLMMESRQKKVSKYRYLILFSDILFITKQKKNKYTLFKTVPLIDLKILEMPQPQNETGFYSFQILWSGHNDKKENGMVIYTSNLEEKEEWVKTLKDACNFIKKSHLTNIMRTHLTIN</sequence>
<dbReference type="KEGG" id="dpp:DICPUDRAFT_39928"/>
<evidence type="ECO:0000259" key="3">
    <source>
        <dbReference type="PROSITE" id="PS50003"/>
    </source>
</evidence>
<dbReference type="FunCoup" id="F0ZX88">
    <property type="interactions" value="70"/>
</dbReference>
<evidence type="ECO:0000313" key="6">
    <source>
        <dbReference type="Proteomes" id="UP000001064"/>
    </source>
</evidence>
<feature type="repeat" description="ARM" evidence="1">
    <location>
        <begin position="84"/>
        <end position="126"/>
    </location>
</feature>
<feature type="region of interest" description="Disordered" evidence="2">
    <location>
        <begin position="393"/>
        <end position="415"/>
    </location>
</feature>
<dbReference type="SUPFAM" id="SSF48371">
    <property type="entry name" value="ARM repeat"/>
    <property type="match status" value="1"/>
</dbReference>
<evidence type="ECO:0008006" key="7">
    <source>
        <dbReference type="Google" id="ProtNLM"/>
    </source>
</evidence>
<dbReference type="SUPFAM" id="SSF48065">
    <property type="entry name" value="DBL homology domain (DH-domain)"/>
    <property type="match status" value="1"/>
</dbReference>
<dbReference type="InterPro" id="IPR011993">
    <property type="entry name" value="PH-like_dom_sf"/>
</dbReference>
<feature type="compositionally biased region" description="Low complexity" evidence="2">
    <location>
        <begin position="779"/>
        <end position="820"/>
    </location>
</feature>
<dbReference type="SUPFAM" id="SSF50729">
    <property type="entry name" value="PH domain-like"/>
    <property type="match status" value="1"/>
</dbReference>
<evidence type="ECO:0000256" key="2">
    <source>
        <dbReference type="SAM" id="MobiDB-lite"/>
    </source>
</evidence>
<protein>
    <recommendedName>
        <fullName evidence="7">Pleckstrin domain-containing protein</fullName>
    </recommendedName>
</protein>
<dbReference type="Gene3D" id="1.25.10.10">
    <property type="entry name" value="Leucine-rich Repeat Variant"/>
    <property type="match status" value="2"/>
</dbReference>
<keyword evidence="6" id="KW-1185">Reference proteome</keyword>
<dbReference type="PROSITE" id="PS50176">
    <property type="entry name" value="ARM_REPEAT"/>
    <property type="match status" value="2"/>
</dbReference>
<dbReference type="PROSITE" id="PS50010">
    <property type="entry name" value="DH_2"/>
    <property type="match status" value="1"/>
</dbReference>
<dbReference type="InParanoid" id="F0ZX88"/>
<reference evidence="6" key="1">
    <citation type="journal article" date="2011" name="Genome Biol.">
        <title>Comparative genomics of the social amoebae Dictyostelium discoideum and Dictyostelium purpureum.</title>
        <authorList>
            <consortium name="US DOE Joint Genome Institute (JGI-PGF)"/>
            <person name="Sucgang R."/>
            <person name="Kuo A."/>
            <person name="Tian X."/>
            <person name="Salerno W."/>
            <person name="Parikh A."/>
            <person name="Feasley C.L."/>
            <person name="Dalin E."/>
            <person name="Tu H."/>
            <person name="Huang E."/>
            <person name="Barry K."/>
            <person name="Lindquist E."/>
            <person name="Shapiro H."/>
            <person name="Bruce D."/>
            <person name="Schmutz J."/>
            <person name="Salamov A."/>
            <person name="Fey P."/>
            <person name="Gaudet P."/>
            <person name="Anjard C."/>
            <person name="Babu M.M."/>
            <person name="Basu S."/>
            <person name="Bushmanova Y."/>
            <person name="van der Wel H."/>
            <person name="Katoh-Kurasawa M."/>
            <person name="Dinh C."/>
            <person name="Coutinho P.M."/>
            <person name="Saito T."/>
            <person name="Elias M."/>
            <person name="Schaap P."/>
            <person name="Kay R.R."/>
            <person name="Henrissat B."/>
            <person name="Eichinger L."/>
            <person name="Rivero F."/>
            <person name="Putnam N.H."/>
            <person name="West C.M."/>
            <person name="Loomis W.F."/>
            <person name="Chisholm R.L."/>
            <person name="Shaulsky G."/>
            <person name="Strassmann J.E."/>
            <person name="Queller D.C."/>
            <person name="Kuspa A."/>
            <person name="Grigoriev I.V."/>
        </authorList>
    </citation>
    <scope>NUCLEOTIDE SEQUENCE [LARGE SCALE GENOMIC DNA]</scope>
    <source>
        <strain evidence="6">QSDP1</strain>
    </source>
</reference>
<accession>F0ZX88</accession>
<dbReference type="VEuPathDB" id="AmoebaDB:DICPUDRAFT_39928"/>
<proteinExistence type="predicted"/>
<dbReference type="InterPro" id="IPR000225">
    <property type="entry name" value="Armadillo"/>
</dbReference>
<dbReference type="RefSeq" id="XP_003292031.1">
    <property type="nucleotide sequence ID" value="XM_003291983.1"/>
</dbReference>
<dbReference type="InterPro" id="IPR011989">
    <property type="entry name" value="ARM-like"/>
</dbReference>
<feature type="region of interest" description="Disordered" evidence="2">
    <location>
        <begin position="773"/>
        <end position="861"/>
    </location>
</feature>
<feature type="domain" description="PH" evidence="3">
    <location>
        <begin position="884"/>
        <end position="987"/>
    </location>
</feature>
<feature type="compositionally biased region" description="Basic residues" evidence="2">
    <location>
        <begin position="834"/>
        <end position="844"/>
    </location>
</feature>
<feature type="compositionally biased region" description="Low complexity" evidence="2">
    <location>
        <begin position="397"/>
        <end position="415"/>
    </location>
</feature>
<dbReference type="eggNOG" id="KOG0166">
    <property type="taxonomic scope" value="Eukaryota"/>
</dbReference>
<dbReference type="CDD" id="cd00160">
    <property type="entry name" value="RhoGEF"/>
    <property type="match status" value="1"/>
</dbReference>
<dbReference type="Proteomes" id="UP000001064">
    <property type="component" value="Unassembled WGS sequence"/>
</dbReference>
<dbReference type="Pfam" id="PF00621">
    <property type="entry name" value="RhoGEF"/>
    <property type="match status" value="1"/>
</dbReference>
<dbReference type="GO" id="GO:0005085">
    <property type="term" value="F:guanyl-nucleotide exchange factor activity"/>
    <property type="evidence" value="ECO:0000318"/>
    <property type="project" value="GO_Central"/>
</dbReference>
<dbReference type="InterPro" id="IPR035899">
    <property type="entry name" value="DBL_dom_sf"/>
</dbReference>
<evidence type="ECO:0000256" key="1">
    <source>
        <dbReference type="PROSITE-ProRule" id="PRU00259"/>
    </source>
</evidence>
<dbReference type="PROSITE" id="PS50003">
    <property type="entry name" value="PH_DOMAIN"/>
    <property type="match status" value="1"/>
</dbReference>
<feature type="region of interest" description="Disordered" evidence="2">
    <location>
        <begin position="449"/>
        <end position="525"/>
    </location>
</feature>
<dbReference type="SMART" id="SM00185">
    <property type="entry name" value="ARM"/>
    <property type="match status" value="5"/>
</dbReference>
<dbReference type="PANTHER" id="PTHR12673">
    <property type="entry name" value="FACIOGENITAL DYSPLASIA PROTEIN"/>
    <property type="match status" value="1"/>
</dbReference>
<dbReference type="SMART" id="SM00233">
    <property type="entry name" value="PH"/>
    <property type="match status" value="1"/>
</dbReference>